<evidence type="ECO:0000313" key="5">
    <source>
        <dbReference type="Proteomes" id="UP001159428"/>
    </source>
</evidence>
<feature type="transmembrane region" description="Helical" evidence="2">
    <location>
        <begin position="769"/>
        <end position="788"/>
    </location>
</feature>
<dbReference type="GO" id="GO:0016020">
    <property type="term" value="C:membrane"/>
    <property type="evidence" value="ECO:0007669"/>
    <property type="project" value="UniProtKB-SubCell"/>
</dbReference>
<feature type="transmembrane region" description="Helical" evidence="2">
    <location>
        <begin position="56"/>
        <end position="77"/>
    </location>
</feature>
<feature type="transmembrane region" description="Helical" evidence="2">
    <location>
        <begin position="142"/>
        <end position="162"/>
    </location>
</feature>
<evidence type="ECO:0000256" key="2">
    <source>
        <dbReference type="SAM" id="Phobius"/>
    </source>
</evidence>
<feature type="transmembrane region" description="Helical" evidence="2">
    <location>
        <begin position="621"/>
        <end position="641"/>
    </location>
</feature>
<proteinExistence type="predicted"/>
<evidence type="ECO:0000259" key="3">
    <source>
        <dbReference type="PROSITE" id="PS50850"/>
    </source>
</evidence>
<dbReference type="CDD" id="cd17352">
    <property type="entry name" value="MFS_MCT_SLC16"/>
    <property type="match status" value="2"/>
</dbReference>
<feature type="transmembrane region" description="Helical" evidence="2">
    <location>
        <begin position="535"/>
        <end position="553"/>
    </location>
</feature>
<keyword evidence="5" id="KW-1185">Reference proteome</keyword>
<dbReference type="InterPro" id="IPR050327">
    <property type="entry name" value="Proton-linked_MCT"/>
</dbReference>
<dbReference type="AlphaFoldDB" id="A0AAU9W9L8"/>
<dbReference type="PROSITE" id="PS50850">
    <property type="entry name" value="MFS"/>
    <property type="match status" value="2"/>
</dbReference>
<dbReference type="Pfam" id="PF07690">
    <property type="entry name" value="MFS_1"/>
    <property type="match status" value="2"/>
</dbReference>
<comment type="subcellular location">
    <subcellularLocation>
        <location evidence="1">Membrane</location>
        <topology evidence="1">Multi-pass membrane protein</topology>
    </subcellularLocation>
</comment>
<feature type="transmembrane region" description="Helical" evidence="2">
    <location>
        <begin position="218"/>
        <end position="240"/>
    </location>
</feature>
<keyword evidence="2" id="KW-0472">Membrane</keyword>
<keyword evidence="2" id="KW-0812">Transmembrane</keyword>
<feature type="transmembrane region" description="Helical" evidence="2">
    <location>
        <begin position="740"/>
        <end position="762"/>
    </location>
</feature>
<dbReference type="SUPFAM" id="SSF103473">
    <property type="entry name" value="MFS general substrate transporter"/>
    <property type="match status" value="2"/>
</dbReference>
<sequence>MCWGNLSSYKQDSIWSWFICFCTTICMIFSVGFTFALGVLFPVLMNYFDENREKTAWVSSIIIGVFCFLGPVSSAILNRFDVRVTTILGCLSCAVGLALGSFAPNIITLYVAFSLPFSIGVSAIYVVSPIIVFQYFTKKRSFALGIVTAGQGIGTMILGPALQALVDLFGWKNSFRFFAGILGIASVTGVILHRKSTSVRTDEKQEARRKKRPQNLSLLRDPIICMIVLRNGLATFARLVPYVHIIKYCDDLGIPANKSSFLYLFMGIFATIGRLGAGFLCSLRFIKARCLQQVGTFIVAVSTMLLTLTTTYAGLIAFVIIFSVADGILITALIIECMESVEDSLRASAFGLVLMVAGGFALGSPPLSGFMADEFGNYFAAFLMAGGVAIVASLIPFLLICVKQEQKKNFDDDVEETVHPGQLEGVDDTGLESKGGSQDSISTIGRDRLIRSSSFAIALDRITQVFETELTASFLPFALASICILSSYKQDSIWSWFICFFTAICMILSVGFSFALGVLFPVFMNYFDENREKTAWVSSIIIGAICFLGPVSSTILNRFGIRVTTILGCLSCAVGLALGSFAPNITILYITFSLPFGAGVSAIYVVSPIIVYQYFLKKRSFALGIVSAGQGMGTMILGPTLQALGDIFGWKNSFRLFAGILAVASLTGVILHRKSTSSVLGEEDEARGKKFGFNLWLLRDPVIITIVLRNGLTVYTRLVPYVHIIKYCDDLGIPADKSSLLYLFMGIFATIGRLGGGFLCNLRFIKARFLHQAVSFVIGVSTMLLPLATTYAGLVAFVIIFSVADGIMITTITIECMESVDESKRVSTFGFLLMAAGVFALGSPPLSGFMADKFGNYFAAFLMAGGVAIVASLIPFLLICVKQEQKKNFVDDVEETVHPGQLEGVDDTELKSKSWSQDSISTIGRDRLRSSSFATAMNSPMF</sequence>
<feature type="transmembrane region" description="Helical" evidence="2">
    <location>
        <begin position="794"/>
        <end position="814"/>
    </location>
</feature>
<dbReference type="GO" id="GO:0022857">
    <property type="term" value="F:transmembrane transporter activity"/>
    <property type="evidence" value="ECO:0007669"/>
    <property type="project" value="InterPro"/>
</dbReference>
<evidence type="ECO:0000313" key="4">
    <source>
        <dbReference type="EMBL" id="CAH3109066.1"/>
    </source>
</evidence>
<dbReference type="PANTHER" id="PTHR11360:SF251">
    <property type="entry name" value="MAJOR FACILITATOR SUPERFAMILY (MFS) PROFILE DOMAIN-CONTAINING PROTEIN"/>
    <property type="match status" value="1"/>
</dbReference>
<feature type="transmembrane region" description="Helical" evidence="2">
    <location>
        <begin position="14"/>
        <end position="44"/>
    </location>
</feature>
<dbReference type="InterPro" id="IPR011701">
    <property type="entry name" value="MFS"/>
</dbReference>
<feature type="transmembrane region" description="Helical" evidence="2">
    <location>
        <begin position="315"/>
        <end position="335"/>
    </location>
</feature>
<dbReference type="Gene3D" id="1.20.1250.20">
    <property type="entry name" value="MFS general substrate transporter like domains"/>
    <property type="match status" value="2"/>
</dbReference>
<feature type="transmembrane region" description="Helical" evidence="2">
    <location>
        <begin position="826"/>
        <end position="846"/>
    </location>
</feature>
<feature type="transmembrane region" description="Helical" evidence="2">
    <location>
        <begin position="653"/>
        <end position="671"/>
    </location>
</feature>
<dbReference type="EMBL" id="CALNXJ010000011">
    <property type="protein sequence ID" value="CAH3109066.1"/>
    <property type="molecule type" value="Genomic_DNA"/>
</dbReference>
<feature type="transmembrane region" description="Helical" evidence="2">
    <location>
        <begin position="494"/>
        <end position="523"/>
    </location>
</feature>
<comment type="caution">
    <text evidence="4">The sequence shown here is derived from an EMBL/GenBank/DDBJ whole genome shotgun (WGS) entry which is preliminary data.</text>
</comment>
<feature type="transmembrane region" description="Helical" evidence="2">
    <location>
        <begin position="260"/>
        <end position="283"/>
    </location>
</feature>
<feature type="transmembrane region" description="Helical" evidence="2">
    <location>
        <begin position="290"/>
        <end position="309"/>
    </location>
</feature>
<reference evidence="4 5" key="1">
    <citation type="submission" date="2022-05" db="EMBL/GenBank/DDBJ databases">
        <authorList>
            <consortium name="Genoscope - CEA"/>
            <person name="William W."/>
        </authorList>
    </citation>
    <scope>NUCLEOTIDE SEQUENCE [LARGE SCALE GENOMIC DNA]</scope>
</reference>
<gene>
    <name evidence="4" type="ORF">PMEA_00002823</name>
</gene>
<dbReference type="Proteomes" id="UP001159428">
    <property type="component" value="Unassembled WGS sequence"/>
</dbReference>
<feature type="transmembrane region" description="Helical" evidence="2">
    <location>
        <begin position="379"/>
        <end position="402"/>
    </location>
</feature>
<feature type="transmembrane region" description="Helical" evidence="2">
    <location>
        <begin position="84"/>
        <end position="103"/>
    </location>
</feature>
<evidence type="ECO:0000256" key="1">
    <source>
        <dbReference type="ARBA" id="ARBA00004141"/>
    </source>
</evidence>
<dbReference type="InterPro" id="IPR036259">
    <property type="entry name" value="MFS_trans_sf"/>
</dbReference>
<feature type="transmembrane region" description="Helical" evidence="2">
    <location>
        <begin position="559"/>
        <end position="581"/>
    </location>
</feature>
<feature type="transmembrane region" description="Helical" evidence="2">
    <location>
        <begin position="347"/>
        <end position="367"/>
    </location>
</feature>
<feature type="domain" description="Major facilitator superfamily (MFS) profile" evidence="3">
    <location>
        <begin position="498"/>
        <end position="883"/>
    </location>
</feature>
<feature type="domain" description="Major facilitator superfamily (MFS) profile" evidence="3">
    <location>
        <begin position="18"/>
        <end position="404"/>
    </location>
</feature>
<feature type="transmembrane region" description="Helical" evidence="2">
    <location>
        <begin position="858"/>
        <end position="881"/>
    </location>
</feature>
<feature type="transmembrane region" description="Helical" evidence="2">
    <location>
        <begin position="174"/>
        <end position="192"/>
    </location>
</feature>
<dbReference type="InterPro" id="IPR020846">
    <property type="entry name" value="MFS_dom"/>
</dbReference>
<name>A0AAU9W9L8_9CNID</name>
<organism evidence="4 5">
    <name type="scientific">Pocillopora meandrina</name>
    <dbReference type="NCBI Taxonomy" id="46732"/>
    <lineage>
        <taxon>Eukaryota</taxon>
        <taxon>Metazoa</taxon>
        <taxon>Cnidaria</taxon>
        <taxon>Anthozoa</taxon>
        <taxon>Hexacorallia</taxon>
        <taxon>Scleractinia</taxon>
        <taxon>Astrocoeniina</taxon>
        <taxon>Pocilloporidae</taxon>
        <taxon>Pocillopora</taxon>
    </lineage>
</organism>
<protein>
    <recommendedName>
        <fullName evidence="3">Major facilitator superfamily (MFS) profile domain-containing protein</fullName>
    </recommendedName>
</protein>
<keyword evidence="2" id="KW-1133">Transmembrane helix</keyword>
<dbReference type="PANTHER" id="PTHR11360">
    <property type="entry name" value="MONOCARBOXYLATE TRANSPORTER"/>
    <property type="match status" value="1"/>
</dbReference>
<accession>A0AAU9W9L8</accession>
<feature type="transmembrane region" description="Helical" evidence="2">
    <location>
        <begin position="588"/>
        <end position="615"/>
    </location>
</feature>
<feature type="transmembrane region" description="Helical" evidence="2">
    <location>
        <begin position="109"/>
        <end position="135"/>
    </location>
</feature>